<dbReference type="EMBL" id="JAVBVO010000004">
    <property type="protein sequence ID" value="MDZ5759805.1"/>
    <property type="molecule type" value="Genomic_DNA"/>
</dbReference>
<dbReference type="AlphaFoldDB" id="A0AAW9K5F4"/>
<protein>
    <submittedName>
        <fullName evidence="2">NAD(P)H-binding protein</fullName>
    </submittedName>
</protein>
<feature type="domain" description="NAD(P)-binding" evidence="1">
    <location>
        <begin position="7"/>
        <end position="187"/>
    </location>
</feature>
<dbReference type="RefSeq" id="WP_322809436.1">
    <property type="nucleotide sequence ID" value="NZ_JAVBVO010000004.1"/>
</dbReference>
<accession>A0AAW9K5F4</accession>
<dbReference type="InterPro" id="IPR036291">
    <property type="entry name" value="NAD(P)-bd_dom_sf"/>
</dbReference>
<name>A0AAW9K5F4_CARML</name>
<dbReference type="PANTHER" id="PTHR15020">
    <property type="entry name" value="FLAVIN REDUCTASE-RELATED"/>
    <property type="match status" value="1"/>
</dbReference>
<comment type="caution">
    <text evidence="2">The sequence shown here is derived from an EMBL/GenBank/DDBJ whole genome shotgun (WGS) entry which is preliminary data.</text>
</comment>
<dbReference type="InterPro" id="IPR016040">
    <property type="entry name" value="NAD(P)-bd_dom"/>
</dbReference>
<organism evidence="2 3">
    <name type="scientific">Carnobacterium maltaromaticum</name>
    <name type="common">Carnobacterium piscicola</name>
    <dbReference type="NCBI Taxonomy" id="2751"/>
    <lineage>
        <taxon>Bacteria</taxon>
        <taxon>Bacillati</taxon>
        <taxon>Bacillota</taxon>
        <taxon>Bacilli</taxon>
        <taxon>Lactobacillales</taxon>
        <taxon>Carnobacteriaceae</taxon>
        <taxon>Carnobacterium</taxon>
    </lineage>
</organism>
<dbReference type="SUPFAM" id="SSF51735">
    <property type="entry name" value="NAD(P)-binding Rossmann-fold domains"/>
    <property type="match status" value="1"/>
</dbReference>
<evidence type="ECO:0000313" key="2">
    <source>
        <dbReference type="EMBL" id="MDZ5759805.1"/>
    </source>
</evidence>
<proteinExistence type="predicted"/>
<dbReference type="Gene3D" id="3.40.50.720">
    <property type="entry name" value="NAD(P)-binding Rossmann-like Domain"/>
    <property type="match status" value="1"/>
</dbReference>
<gene>
    <name evidence="2" type="ORF">RAK27_14180</name>
</gene>
<reference evidence="2" key="1">
    <citation type="submission" date="2023-08" db="EMBL/GenBank/DDBJ databases">
        <title>Genomic characterization of piscicolin 126 produced by Carnobacterium maltaromaticum CM22 strain isolated from salmon (Salmo salar).</title>
        <authorList>
            <person name="Gonzalez-Gragera E."/>
            <person name="Garcia-Lopez J.D."/>
            <person name="Teso-Perez C."/>
            <person name="Gimenez-Hernandez I."/>
            <person name="Peralta-Sanchez J.M."/>
            <person name="Valdivia E."/>
            <person name="Montalban-Lopez M."/>
            <person name="Martin-Platero A.M."/>
            <person name="Banos A."/>
            <person name="Martinez-Bueno M."/>
        </authorList>
    </citation>
    <scope>NUCLEOTIDE SEQUENCE</scope>
    <source>
        <strain evidence="2">CM22</strain>
    </source>
</reference>
<evidence type="ECO:0000259" key="1">
    <source>
        <dbReference type="Pfam" id="PF13460"/>
    </source>
</evidence>
<dbReference type="PANTHER" id="PTHR15020:SF50">
    <property type="entry name" value="UPF0659 PROTEIN YMR090W"/>
    <property type="match status" value="1"/>
</dbReference>
<dbReference type="Pfam" id="PF13460">
    <property type="entry name" value="NAD_binding_10"/>
    <property type="match status" value="1"/>
</dbReference>
<sequence>MKIFIVGASGRVGTKLASIFAKMGHQVYAGTRHIEKDSGHENIIPTYIDLHSSQEELIEPLKGMDVIYFVAGSKGKDLLQSDLFGAVKVMQAAESNGTKRFIHLSSIFALEPNRWNESLLKNLEDYNIAKFFSDHWLVHNTNLDYTILQPGALTEDLGTGKIDVNVTDLGSNSIEDVVDVLVTILDYPNTIKKVIKMHEGTSPIKEAIKTI</sequence>
<evidence type="ECO:0000313" key="3">
    <source>
        <dbReference type="Proteomes" id="UP001290462"/>
    </source>
</evidence>
<dbReference type="Proteomes" id="UP001290462">
    <property type="component" value="Unassembled WGS sequence"/>
</dbReference>